<protein>
    <submittedName>
        <fullName evidence="1">Uncharacterized protein</fullName>
    </submittedName>
</protein>
<dbReference type="EMBL" id="JASSZA010000002">
    <property type="protein sequence ID" value="KAK2116925.1"/>
    <property type="molecule type" value="Genomic_DNA"/>
</dbReference>
<feature type="non-terminal residue" evidence="1">
    <location>
        <position position="61"/>
    </location>
</feature>
<organism evidence="1 2">
    <name type="scientific">Saguinus oedipus</name>
    <name type="common">Cotton-top tamarin</name>
    <name type="synonym">Oedipomidas oedipus</name>
    <dbReference type="NCBI Taxonomy" id="9490"/>
    <lineage>
        <taxon>Eukaryota</taxon>
        <taxon>Metazoa</taxon>
        <taxon>Chordata</taxon>
        <taxon>Craniata</taxon>
        <taxon>Vertebrata</taxon>
        <taxon>Euteleostomi</taxon>
        <taxon>Mammalia</taxon>
        <taxon>Eutheria</taxon>
        <taxon>Euarchontoglires</taxon>
        <taxon>Primates</taxon>
        <taxon>Haplorrhini</taxon>
        <taxon>Platyrrhini</taxon>
        <taxon>Cebidae</taxon>
        <taxon>Callitrichinae</taxon>
        <taxon>Saguinus</taxon>
    </lineage>
</organism>
<evidence type="ECO:0000313" key="2">
    <source>
        <dbReference type="Proteomes" id="UP001266305"/>
    </source>
</evidence>
<evidence type="ECO:0000313" key="1">
    <source>
        <dbReference type="EMBL" id="KAK2116925.1"/>
    </source>
</evidence>
<gene>
    <name evidence="1" type="ORF">P7K49_003811</name>
</gene>
<comment type="caution">
    <text evidence="1">The sequence shown here is derived from an EMBL/GenBank/DDBJ whole genome shotgun (WGS) entry which is preliminary data.</text>
</comment>
<feature type="non-terminal residue" evidence="1">
    <location>
        <position position="1"/>
    </location>
</feature>
<keyword evidence="2" id="KW-1185">Reference proteome</keyword>
<reference evidence="1 2" key="1">
    <citation type="submission" date="2023-05" db="EMBL/GenBank/DDBJ databases">
        <title>B98-5 Cell Line De Novo Hybrid Assembly: An Optical Mapping Approach.</title>
        <authorList>
            <person name="Kananen K."/>
            <person name="Auerbach J.A."/>
            <person name="Kautto E."/>
            <person name="Blachly J.S."/>
        </authorList>
    </citation>
    <scope>NUCLEOTIDE SEQUENCE [LARGE SCALE GENOMIC DNA]</scope>
    <source>
        <strain evidence="1">B95-8</strain>
        <tissue evidence="1">Cell line</tissue>
    </source>
</reference>
<name>A0ABQ9W6B6_SAGOE</name>
<proteinExistence type="predicted"/>
<dbReference type="Proteomes" id="UP001266305">
    <property type="component" value="Unassembled WGS sequence"/>
</dbReference>
<sequence>FPMFWKGADLAPRRHIKTDAFNRTQKLYLPDGCVCYGETLDVALLRKLGVQEATQLFRCLD</sequence>
<accession>A0ABQ9W6B6</accession>